<feature type="transmembrane region" description="Helical" evidence="1">
    <location>
        <begin position="113"/>
        <end position="134"/>
    </location>
</feature>
<gene>
    <name evidence="3" type="ORF">ABS767_17195</name>
</gene>
<feature type="transmembrane region" description="Helical" evidence="1">
    <location>
        <begin position="179"/>
        <end position="198"/>
    </location>
</feature>
<evidence type="ECO:0000313" key="4">
    <source>
        <dbReference type="Proteomes" id="UP001629244"/>
    </source>
</evidence>
<accession>A0ABW8YRZ2</accession>
<dbReference type="EMBL" id="JBELQC010000003">
    <property type="protein sequence ID" value="MFL9842710.1"/>
    <property type="molecule type" value="Genomic_DNA"/>
</dbReference>
<keyword evidence="4" id="KW-1185">Reference proteome</keyword>
<dbReference type="PANTHER" id="PTHR39430">
    <property type="entry name" value="MEMBRANE-ASSOCIATED PROTEASE-RELATED"/>
    <property type="match status" value="1"/>
</dbReference>
<reference evidence="3 4" key="1">
    <citation type="submission" date="2024-06" db="EMBL/GenBank/DDBJ databases">
        <authorList>
            <person name="Kaempfer P."/>
            <person name="Viver T."/>
        </authorList>
    </citation>
    <scope>NUCLEOTIDE SEQUENCE [LARGE SCALE GENOMIC DNA]</scope>
    <source>
        <strain evidence="3 4">ST-64</strain>
    </source>
</reference>
<sequence>MRAIGKAAVYLGLALVAALLVSSVLKVATGRNLQQLMQAGPGEALIAHAGLLLALVIIPTALSLLVWKDRFATSGWSGAGGGRLAALGAASGAGMMFAIVAILWVAGAWSGGAAVWSGGELARMVLLSVMLWVVQAAHEEGLHRGYAFVQLSRAISFWPAAALLSLWFMWGHVGQEGATPLSMVVAGLFALVLAWSLLRTGSLWFALGFHASWNFAQSFVFGLNNSGGRSANALMVSRIEGPSWLTGGSAGPEGSVLSLVAIAALVAVVHFGAPRRDVDRG</sequence>
<evidence type="ECO:0000256" key="1">
    <source>
        <dbReference type="SAM" id="Phobius"/>
    </source>
</evidence>
<dbReference type="RefSeq" id="WP_408080607.1">
    <property type="nucleotide sequence ID" value="NZ_JBELQC010000003.1"/>
</dbReference>
<feature type="transmembrane region" description="Helical" evidence="1">
    <location>
        <begin position="254"/>
        <end position="273"/>
    </location>
</feature>
<feature type="transmembrane region" description="Helical" evidence="1">
    <location>
        <begin position="203"/>
        <end position="223"/>
    </location>
</feature>
<feature type="transmembrane region" description="Helical" evidence="1">
    <location>
        <begin position="7"/>
        <end position="25"/>
    </location>
</feature>
<evidence type="ECO:0000313" key="3">
    <source>
        <dbReference type="EMBL" id="MFL9842710.1"/>
    </source>
</evidence>
<name>A0ABW8YRZ2_9SPHN</name>
<keyword evidence="1" id="KW-0472">Membrane</keyword>
<dbReference type="Proteomes" id="UP001629244">
    <property type="component" value="Unassembled WGS sequence"/>
</dbReference>
<comment type="caution">
    <text evidence="3">The sequence shown here is derived from an EMBL/GenBank/DDBJ whole genome shotgun (WGS) entry which is preliminary data.</text>
</comment>
<feature type="transmembrane region" description="Helical" evidence="1">
    <location>
        <begin position="155"/>
        <end position="173"/>
    </location>
</feature>
<feature type="transmembrane region" description="Helical" evidence="1">
    <location>
        <begin position="45"/>
        <end position="67"/>
    </location>
</feature>
<keyword evidence="1" id="KW-0812">Transmembrane</keyword>
<protein>
    <submittedName>
        <fullName evidence="3">Type II CAAX endopeptidase family protein</fullName>
    </submittedName>
</protein>
<proteinExistence type="predicted"/>
<feature type="domain" description="CAAX prenyl protease 2/Lysostaphin resistance protein A-like" evidence="2">
    <location>
        <begin position="125"/>
        <end position="215"/>
    </location>
</feature>
<dbReference type="Pfam" id="PF02517">
    <property type="entry name" value="Rce1-like"/>
    <property type="match status" value="1"/>
</dbReference>
<evidence type="ECO:0000259" key="2">
    <source>
        <dbReference type="Pfam" id="PF02517"/>
    </source>
</evidence>
<feature type="transmembrane region" description="Helical" evidence="1">
    <location>
        <begin position="87"/>
        <end position="107"/>
    </location>
</feature>
<keyword evidence="1" id="KW-1133">Transmembrane helix</keyword>
<dbReference type="PANTHER" id="PTHR39430:SF1">
    <property type="entry name" value="PROTEASE"/>
    <property type="match status" value="1"/>
</dbReference>
<organism evidence="3 4">
    <name type="scientific">Sphingomonas plantiphila</name>
    <dbReference type="NCBI Taxonomy" id="3163295"/>
    <lineage>
        <taxon>Bacteria</taxon>
        <taxon>Pseudomonadati</taxon>
        <taxon>Pseudomonadota</taxon>
        <taxon>Alphaproteobacteria</taxon>
        <taxon>Sphingomonadales</taxon>
        <taxon>Sphingomonadaceae</taxon>
        <taxon>Sphingomonas</taxon>
    </lineage>
</organism>
<dbReference type="InterPro" id="IPR003675">
    <property type="entry name" value="Rce1/LyrA-like_dom"/>
</dbReference>